<evidence type="ECO:0000256" key="5">
    <source>
        <dbReference type="ARBA" id="ARBA00022692"/>
    </source>
</evidence>
<comment type="subcellular location">
    <subcellularLocation>
        <location evidence="2">Cell inner membrane</location>
        <topology evidence="2">Multi-pass membrane protein</topology>
    </subcellularLocation>
</comment>
<reference evidence="10" key="1">
    <citation type="journal article" date="2019" name="Int. J. Syst. Evol. Microbiol.">
        <title>The Global Catalogue of Microorganisms (GCM) 10K type strain sequencing project: providing services to taxonomists for standard genome sequencing and annotation.</title>
        <authorList>
            <consortium name="The Broad Institute Genomics Platform"/>
            <consortium name="The Broad Institute Genome Sequencing Center for Infectious Disease"/>
            <person name="Wu L."/>
            <person name="Ma J."/>
        </authorList>
    </citation>
    <scope>NUCLEOTIDE SEQUENCE [LARGE SCALE GENOMIC DNA]</scope>
    <source>
        <strain evidence="10">CGMCC 1.12923</strain>
    </source>
</reference>
<evidence type="ECO:0000256" key="8">
    <source>
        <dbReference type="SAM" id="Phobius"/>
    </source>
</evidence>
<feature type="transmembrane region" description="Helical" evidence="8">
    <location>
        <begin position="287"/>
        <end position="304"/>
    </location>
</feature>
<name>A0ABQ1RK68_9ALTE</name>
<feature type="transmembrane region" description="Helical" evidence="8">
    <location>
        <begin position="359"/>
        <end position="379"/>
    </location>
</feature>
<comment type="caution">
    <text evidence="9">The sequence shown here is derived from an EMBL/GenBank/DDBJ whole genome shotgun (WGS) entry which is preliminary data.</text>
</comment>
<evidence type="ECO:0000256" key="7">
    <source>
        <dbReference type="ARBA" id="ARBA00023136"/>
    </source>
</evidence>
<protein>
    <submittedName>
        <fullName evidence="9">Glucose/galactose MFS transporter</fullName>
    </submittedName>
</protein>
<dbReference type="InterPro" id="IPR011701">
    <property type="entry name" value="MFS"/>
</dbReference>
<dbReference type="CDD" id="cd17394">
    <property type="entry name" value="MFS_FucP_like"/>
    <property type="match status" value="1"/>
</dbReference>
<dbReference type="InterPro" id="IPR036259">
    <property type="entry name" value="MFS_trans_sf"/>
</dbReference>
<evidence type="ECO:0000256" key="1">
    <source>
        <dbReference type="ARBA" id="ARBA00003321"/>
    </source>
</evidence>
<evidence type="ECO:0000256" key="4">
    <source>
        <dbReference type="ARBA" id="ARBA00022475"/>
    </source>
</evidence>
<dbReference type="Proteomes" id="UP000614272">
    <property type="component" value="Unassembled WGS sequence"/>
</dbReference>
<feature type="transmembrane region" description="Helical" evidence="8">
    <location>
        <begin position="173"/>
        <end position="192"/>
    </location>
</feature>
<evidence type="ECO:0000256" key="6">
    <source>
        <dbReference type="ARBA" id="ARBA00022989"/>
    </source>
</evidence>
<feature type="transmembrane region" description="Helical" evidence="8">
    <location>
        <begin position="324"/>
        <end position="347"/>
    </location>
</feature>
<feature type="transmembrane region" description="Helical" evidence="8">
    <location>
        <begin position="217"/>
        <end position="236"/>
    </location>
</feature>
<dbReference type="NCBIfam" id="TIGR01272">
    <property type="entry name" value="gluP"/>
    <property type="match status" value="1"/>
</dbReference>
<keyword evidence="10" id="KW-1185">Reference proteome</keyword>
<gene>
    <name evidence="9" type="primary">nagP</name>
    <name evidence="9" type="ORF">GCM10011357_26010</name>
</gene>
<evidence type="ECO:0000313" key="10">
    <source>
        <dbReference type="Proteomes" id="UP000614272"/>
    </source>
</evidence>
<feature type="transmembrane region" description="Helical" evidence="8">
    <location>
        <begin position="256"/>
        <end position="278"/>
    </location>
</feature>
<organism evidence="9 10">
    <name type="scientific">Lacimicrobium alkaliphilum</name>
    <dbReference type="NCBI Taxonomy" id="1526571"/>
    <lineage>
        <taxon>Bacteria</taxon>
        <taxon>Pseudomonadati</taxon>
        <taxon>Pseudomonadota</taxon>
        <taxon>Gammaproteobacteria</taxon>
        <taxon>Alteromonadales</taxon>
        <taxon>Alteromonadaceae</taxon>
        <taxon>Lacimicrobium</taxon>
    </lineage>
</organism>
<feature type="transmembrane region" description="Helical" evidence="8">
    <location>
        <begin position="25"/>
        <end position="46"/>
    </location>
</feature>
<evidence type="ECO:0000313" key="9">
    <source>
        <dbReference type="EMBL" id="GGD69775.1"/>
    </source>
</evidence>
<evidence type="ECO:0000256" key="3">
    <source>
        <dbReference type="ARBA" id="ARBA00009120"/>
    </source>
</evidence>
<dbReference type="PANTHER" id="PTHR43702">
    <property type="entry name" value="L-FUCOSE-PROTON SYMPORTER"/>
    <property type="match status" value="1"/>
</dbReference>
<feature type="transmembrane region" description="Helical" evidence="8">
    <location>
        <begin position="58"/>
        <end position="77"/>
    </location>
</feature>
<dbReference type="InterPro" id="IPR050375">
    <property type="entry name" value="MFS_TsgA-like"/>
</dbReference>
<keyword evidence="6 8" id="KW-1133">Transmembrane helix</keyword>
<keyword evidence="7 8" id="KW-0472">Membrane</keyword>
<feature type="transmembrane region" description="Helical" evidence="8">
    <location>
        <begin position="119"/>
        <end position="142"/>
    </location>
</feature>
<dbReference type="InterPro" id="IPR005964">
    <property type="entry name" value="Glc/Gal_transptr_bac"/>
</dbReference>
<feature type="transmembrane region" description="Helical" evidence="8">
    <location>
        <begin position="83"/>
        <end position="107"/>
    </location>
</feature>
<feature type="transmembrane region" description="Helical" evidence="8">
    <location>
        <begin position="391"/>
        <end position="407"/>
    </location>
</feature>
<dbReference type="PANTHER" id="PTHR43702:SF12">
    <property type="entry name" value="N-ACETYL GLUCOSAMINE TRANSPORTER NAGP"/>
    <property type="match status" value="1"/>
</dbReference>
<comment type="similarity">
    <text evidence="3">Belongs to the major facilitator superfamily. FHS transporter (TC 2.A.1.7) family.</text>
</comment>
<dbReference type="SUPFAM" id="SSF103473">
    <property type="entry name" value="MFS general substrate transporter"/>
    <property type="match status" value="1"/>
</dbReference>
<keyword evidence="4" id="KW-1003">Cell membrane</keyword>
<dbReference type="Pfam" id="PF07690">
    <property type="entry name" value="MFS_1"/>
    <property type="match status" value="1"/>
</dbReference>
<evidence type="ECO:0000256" key="2">
    <source>
        <dbReference type="ARBA" id="ARBA00004429"/>
    </source>
</evidence>
<dbReference type="EMBL" id="BMGJ01000010">
    <property type="protein sequence ID" value="GGD69775.1"/>
    <property type="molecule type" value="Genomic_DNA"/>
</dbReference>
<accession>A0ABQ1RK68</accession>
<comment type="function">
    <text evidence="1">Intake of glucose and galactose.</text>
</comment>
<keyword evidence="5 8" id="KW-0812">Transmembrane</keyword>
<proteinExistence type="inferred from homology"/>
<sequence length="416" mass="45167">MFGFVTWLNGSLIPFLQITCELNHMQAYFVTLVFYIAYTVMALPSARVLVRIGYKNGMVAGLGVMTLGALCFIPAAMSGLFSVFLVALFMLGTGLTILQTAANPYIVAIGPRESAAVRISLMGILNKSAGVLAPLIFTALVFSDMSQYSDEYLASLSDIEYQAALRTLSERLITPYLIMALMLAALSLFMYCSPLPDIDLADDTAAKETQACDKKSLLAFPQLVLGVFTLFFYIGVEVIAGDTIGVYGKDLGLSNFAHLTSYTMAFMVLAYILGMAVIPRWLSQERALEISAVLGLTFVFAIVISSQENAYLWVTFFSWTGVTAIPNTVLFVALLGFSNALVWPAVWPMALKGLGSRTAEGSALLIMGISGGALLPVAYGALVEATHNPQISYLMLLPCYGFILYYARWGHKKASW</sequence>
<dbReference type="Gene3D" id="1.20.1250.20">
    <property type="entry name" value="MFS general substrate transporter like domains"/>
    <property type="match status" value="2"/>
</dbReference>